<feature type="transmembrane region" description="Helical" evidence="1">
    <location>
        <begin position="365"/>
        <end position="387"/>
    </location>
</feature>
<evidence type="ECO:0000256" key="1">
    <source>
        <dbReference type="SAM" id="Phobius"/>
    </source>
</evidence>
<feature type="transmembrane region" description="Helical" evidence="1">
    <location>
        <begin position="265"/>
        <end position="283"/>
    </location>
</feature>
<keyword evidence="1" id="KW-0472">Membrane</keyword>
<comment type="caution">
    <text evidence="2">The sequence shown here is derived from an EMBL/GenBank/DDBJ whole genome shotgun (WGS) entry which is preliminary data.</text>
</comment>
<keyword evidence="3" id="KW-1185">Reference proteome</keyword>
<feature type="transmembrane region" description="Helical" evidence="1">
    <location>
        <begin position="303"/>
        <end position="323"/>
    </location>
</feature>
<feature type="transmembrane region" description="Helical" evidence="1">
    <location>
        <begin position="88"/>
        <end position="106"/>
    </location>
</feature>
<reference evidence="2 3" key="1">
    <citation type="submission" date="2019-06" db="EMBL/GenBank/DDBJ databases">
        <title>Whole genome shotgun sequence of Zoogloea ramigera NBRC 15342.</title>
        <authorList>
            <person name="Hosoyama A."/>
            <person name="Uohara A."/>
            <person name="Ohji S."/>
            <person name="Ichikawa N."/>
        </authorList>
    </citation>
    <scope>NUCLEOTIDE SEQUENCE [LARGE SCALE GENOMIC DNA]</scope>
    <source>
        <strain evidence="2 3">NBRC 15342</strain>
    </source>
</reference>
<evidence type="ECO:0000313" key="2">
    <source>
        <dbReference type="EMBL" id="GEC97281.1"/>
    </source>
</evidence>
<evidence type="ECO:0008006" key="4">
    <source>
        <dbReference type="Google" id="ProtNLM"/>
    </source>
</evidence>
<accession>A0A4Y4CWJ7</accession>
<dbReference type="AlphaFoldDB" id="A0A4Y4CWJ7"/>
<proteinExistence type="predicted"/>
<feature type="transmembrane region" description="Helical" evidence="1">
    <location>
        <begin position="143"/>
        <end position="164"/>
    </location>
</feature>
<name>A0A4Y4CWJ7_ZOORA</name>
<keyword evidence="1" id="KW-1133">Transmembrane helix</keyword>
<feature type="transmembrane region" description="Helical" evidence="1">
    <location>
        <begin position="47"/>
        <end position="67"/>
    </location>
</feature>
<dbReference type="Pfam" id="PF05940">
    <property type="entry name" value="NnrS"/>
    <property type="match status" value="1"/>
</dbReference>
<feature type="transmembrane region" description="Helical" evidence="1">
    <location>
        <begin position="170"/>
        <end position="192"/>
    </location>
</feature>
<dbReference type="EMBL" id="BJNV01000074">
    <property type="protein sequence ID" value="GEC97281.1"/>
    <property type="molecule type" value="Genomic_DNA"/>
</dbReference>
<keyword evidence="1" id="KW-0812">Transmembrane</keyword>
<feature type="transmembrane region" description="Helical" evidence="1">
    <location>
        <begin position="112"/>
        <end position="131"/>
    </location>
</feature>
<gene>
    <name evidence="2" type="ORF">ZRA01_33540</name>
</gene>
<sequence>MLFAAPHRPMFLAGAIQTVLTFVPWVWELLARSGALAGPAWPWPPGWVHGLWAIYGVFPFFVFGFLMTAMPRWQGMADTPGGAARRPWLCLVTGWLLFDVGLVVALPGLLAAGLALVLAGWALAARFLFPVAFKPGKAGLHPVAAWCALGAGAVGLLAWIAFALGGNPLAARIGVSIGMWWLLTPLFMVVGHRMIPFFSASALPRYEAFRPDWALRLLLGVSVLHGALAMADLARLAWPVDLAGATCALWLSWKWQLRRSLAVPILAMLHLGFAWLGVAWLLFGLQGLLQVTGIHTLGLAPLHALSVGYFATMTLAMVSRVTLGHSGRPLVADGLTWRLALALHGVALTRVLADVLPAAHDTLLVLAGLGWLAVFGPWVARLLPIYLKPRADGRPG</sequence>
<feature type="transmembrane region" description="Helical" evidence="1">
    <location>
        <begin position="335"/>
        <end position="353"/>
    </location>
</feature>
<organism evidence="2 3">
    <name type="scientific">Zoogloea ramigera</name>
    <dbReference type="NCBI Taxonomy" id="350"/>
    <lineage>
        <taxon>Bacteria</taxon>
        <taxon>Pseudomonadati</taxon>
        <taxon>Pseudomonadota</taxon>
        <taxon>Betaproteobacteria</taxon>
        <taxon>Rhodocyclales</taxon>
        <taxon>Zoogloeaceae</taxon>
        <taxon>Zoogloea</taxon>
    </lineage>
</organism>
<dbReference type="InterPro" id="IPR010266">
    <property type="entry name" value="NnrS"/>
</dbReference>
<protein>
    <recommendedName>
        <fullName evidence="4">NnrS family protein</fullName>
    </recommendedName>
</protein>
<evidence type="ECO:0000313" key="3">
    <source>
        <dbReference type="Proteomes" id="UP000318422"/>
    </source>
</evidence>
<dbReference type="Proteomes" id="UP000318422">
    <property type="component" value="Unassembled WGS sequence"/>
</dbReference>
<feature type="transmembrane region" description="Helical" evidence="1">
    <location>
        <begin position="9"/>
        <end position="27"/>
    </location>
</feature>